<organism evidence="1 2">
    <name type="scientific">Corallococcus aberystwythensis</name>
    <dbReference type="NCBI Taxonomy" id="2316722"/>
    <lineage>
        <taxon>Bacteria</taxon>
        <taxon>Pseudomonadati</taxon>
        <taxon>Myxococcota</taxon>
        <taxon>Myxococcia</taxon>
        <taxon>Myxococcales</taxon>
        <taxon>Cystobacterineae</taxon>
        <taxon>Myxococcaceae</taxon>
        <taxon>Corallococcus</taxon>
    </lineage>
</organism>
<name>A0A3A8PXQ1_9BACT</name>
<feature type="non-terminal residue" evidence="1">
    <location>
        <position position="96"/>
    </location>
</feature>
<dbReference type="Proteomes" id="UP000267003">
    <property type="component" value="Unassembled WGS sequence"/>
</dbReference>
<reference evidence="2" key="1">
    <citation type="submission" date="2018-09" db="EMBL/GenBank/DDBJ databases">
        <authorList>
            <person name="Livingstone P.G."/>
            <person name="Whitworth D.E."/>
        </authorList>
    </citation>
    <scope>NUCLEOTIDE SEQUENCE [LARGE SCALE GENOMIC DNA]</scope>
    <source>
        <strain evidence="2">AB050A</strain>
    </source>
</reference>
<gene>
    <name evidence="1" type="ORF">D7W81_31860</name>
</gene>
<accession>A0A3A8PXQ1</accession>
<keyword evidence="2" id="KW-1185">Reference proteome</keyword>
<evidence type="ECO:0000313" key="2">
    <source>
        <dbReference type="Proteomes" id="UP000267003"/>
    </source>
</evidence>
<dbReference type="AlphaFoldDB" id="A0A3A8PXQ1"/>
<proteinExistence type="predicted"/>
<dbReference type="EMBL" id="RAWK01000248">
    <property type="protein sequence ID" value="RKH57192.1"/>
    <property type="molecule type" value="Genomic_DNA"/>
</dbReference>
<comment type="caution">
    <text evidence="1">The sequence shown here is derived from an EMBL/GenBank/DDBJ whole genome shotgun (WGS) entry which is preliminary data.</text>
</comment>
<sequence length="96" mass="10516">MAREKLFTAVVVTTLALTIGATTAVFSIVYPVLWQPLPYPEPEQLVRLFQTTVPGAGAGPHKDRTRVSLPVWNAWREGARGFSGIEGVRVEKQLLG</sequence>
<evidence type="ECO:0000313" key="1">
    <source>
        <dbReference type="EMBL" id="RKH57192.1"/>
    </source>
</evidence>
<protein>
    <submittedName>
        <fullName evidence="1">Permease</fullName>
    </submittedName>
</protein>